<comment type="caution">
    <text evidence="5">The sequence shown here is derived from an EMBL/GenBank/DDBJ whole genome shotgun (WGS) entry which is preliminary data.</text>
</comment>
<dbReference type="GO" id="GO:0003700">
    <property type="term" value="F:DNA-binding transcription factor activity"/>
    <property type="evidence" value="ECO:0007669"/>
    <property type="project" value="InterPro"/>
</dbReference>
<gene>
    <name evidence="5" type="ORF">QNI16_15570</name>
</gene>
<keyword evidence="3" id="KW-0804">Transcription</keyword>
<dbReference type="GO" id="GO:0043565">
    <property type="term" value="F:sequence-specific DNA binding"/>
    <property type="evidence" value="ECO:0007669"/>
    <property type="project" value="InterPro"/>
</dbReference>
<feature type="domain" description="HTH araC/xylS-type" evidence="4">
    <location>
        <begin position="198"/>
        <end position="301"/>
    </location>
</feature>
<dbReference type="Pfam" id="PF12833">
    <property type="entry name" value="HTH_18"/>
    <property type="match status" value="1"/>
</dbReference>
<dbReference type="SUPFAM" id="SSF46689">
    <property type="entry name" value="Homeodomain-like"/>
    <property type="match status" value="1"/>
</dbReference>
<accession>A0AAE3U6J4</accession>
<dbReference type="PRINTS" id="PR00032">
    <property type="entry name" value="HTHARAC"/>
</dbReference>
<dbReference type="InterPro" id="IPR009057">
    <property type="entry name" value="Homeodomain-like_sf"/>
</dbReference>
<dbReference type="Proteomes" id="UP001241110">
    <property type="component" value="Unassembled WGS sequence"/>
</dbReference>
<keyword evidence="1" id="KW-0805">Transcription regulation</keyword>
<evidence type="ECO:0000313" key="6">
    <source>
        <dbReference type="Proteomes" id="UP001241110"/>
    </source>
</evidence>
<evidence type="ECO:0000259" key="4">
    <source>
        <dbReference type="PROSITE" id="PS01124"/>
    </source>
</evidence>
<evidence type="ECO:0000256" key="2">
    <source>
        <dbReference type="ARBA" id="ARBA00023125"/>
    </source>
</evidence>
<dbReference type="AlphaFoldDB" id="A0AAE3U6J4"/>
<dbReference type="EMBL" id="JASJOS010000006">
    <property type="protein sequence ID" value="MDJ1481919.1"/>
    <property type="molecule type" value="Genomic_DNA"/>
</dbReference>
<dbReference type="RefSeq" id="WP_313980361.1">
    <property type="nucleotide sequence ID" value="NZ_JASJOS010000006.1"/>
</dbReference>
<dbReference type="Gene3D" id="1.10.10.60">
    <property type="entry name" value="Homeodomain-like"/>
    <property type="match status" value="1"/>
</dbReference>
<proteinExistence type="predicted"/>
<reference evidence="5" key="1">
    <citation type="submission" date="2023-05" db="EMBL/GenBank/DDBJ databases">
        <authorList>
            <person name="Zhang X."/>
        </authorList>
    </citation>
    <scope>NUCLEOTIDE SEQUENCE</scope>
    <source>
        <strain evidence="5">YF14B1</strain>
    </source>
</reference>
<dbReference type="InterPro" id="IPR018060">
    <property type="entry name" value="HTH_AraC"/>
</dbReference>
<dbReference type="SMART" id="SM00342">
    <property type="entry name" value="HTH_ARAC"/>
    <property type="match status" value="1"/>
</dbReference>
<evidence type="ECO:0000256" key="1">
    <source>
        <dbReference type="ARBA" id="ARBA00023015"/>
    </source>
</evidence>
<dbReference type="PROSITE" id="PS01124">
    <property type="entry name" value="HTH_ARAC_FAMILY_2"/>
    <property type="match status" value="1"/>
</dbReference>
<dbReference type="InterPro" id="IPR020449">
    <property type="entry name" value="Tscrpt_reg_AraC-type_HTH"/>
</dbReference>
<evidence type="ECO:0000313" key="5">
    <source>
        <dbReference type="EMBL" id="MDJ1481919.1"/>
    </source>
</evidence>
<name>A0AAE3U6J4_9BACT</name>
<organism evidence="5 6">
    <name type="scientific">Xanthocytophaga flava</name>
    <dbReference type="NCBI Taxonomy" id="3048013"/>
    <lineage>
        <taxon>Bacteria</taxon>
        <taxon>Pseudomonadati</taxon>
        <taxon>Bacteroidota</taxon>
        <taxon>Cytophagia</taxon>
        <taxon>Cytophagales</taxon>
        <taxon>Rhodocytophagaceae</taxon>
        <taxon>Xanthocytophaga</taxon>
    </lineage>
</organism>
<evidence type="ECO:0000256" key="3">
    <source>
        <dbReference type="ARBA" id="ARBA00023163"/>
    </source>
</evidence>
<protein>
    <submittedName>
        <fullName evidence="5">Helix-turn-helix transcriptional regulator</fullName>
    </submittedName>
</protein>
<sequence length="303" mass="35349">MKTTAEQPYIFENISDLMRRLEQPKPLHPLVALVNYGSIKVNVADVGQRFGLNFYKISFKIDFKGQVRYGQGYYDFEEGGLAFLAPNQIVTAYEQEKTYEGYTFFFHPDFIRNHPLGKRIHTYGFFSYAVSEALFLSEKEKETIRSVFNHIALELENNIDQFSQDVMISQIELLLNYSNRFYHRQFLTRKTVHNEWLEQMNSFLADRLDNAVLSGLPNAHELADYLKVSPRYLTDMLKTLTGQNTQQYIHGLLMEKAKDLLSISQLSISEIAYKLGFEHPQSFHKLFKQKMGMSPVAFRQSFE</sequence>
<dbReference type="PANTHER" id="PTHR43280:SF32">
    <property type="entry name" value="TRANSCRIPTIONAL REGULATORY PROTEIN"/>
    <property type="match status" value="1"/>
</dbReference>
<keyword evidence="2" id="KW-0238">DNA-binding</keyword>
<dbReference type="PANTHER" id="PTHR43280">
    <property type="entry name" value="ARAC-FAMILY TRANSCRIPTIONAL REGULATOR"/>
    <property type="match status" value="1"/>
</dbReference>